<dbReference type="AlphaFoldDB" id="A0A7G1NR48"/>
<organism evidence="2 3">
    <name type="scientific">Streptomyces tuirus</name>
    <dbReference type="NCBI Taxonomy" id="68278"/>
    <lineage>
        <taxon>Bacteria</taxon>
        <taxon>Bacillati</taxon>
        <taxon>Actinomycetota</taxon>
        <taxon>Actinomycetes</taxon>
        <taxon>Kitasatosporales</taxon>
        <taxon>Streptomycetaceae</taxon>
        <taxon>Streptomyces</taxon>
    </lineage>
</organism>
<proteinExistence type="predicted"/>
<name>A0A7G1NR48_9ACTN</name>
<feature type="region of interest" description="Disordered" evidence="1">
    <location>
        <begin position="1"/>
        <end position="22"/>
    </location>
</feature>
<evidence type="ECO:0000313" key="3">
    <source>
        <dbReference type="Proteomes" id="UP000516373"/>
    </source>
</evidence>
<evidence type="ECO:0000313" key="2">
    <source>
        <dbReference type="EMBL" id="BCL24972.1"/>
    </source>
</evidence>
<dbReference type="Proteomes" id="UP000516373">
    <property type="component" value="Chromosome"/>
</dbReference>
<sequence length="75" mass="7829">MRGPGMLVRGLSGAPAGRWGPPAGVPVVQTGAAAWAGRVSGHRRRLRTECQEQSTRVTGVYTGPPLTFVESLNSA</sequence>
<evidence type="ECO:0000256" key="1">
    <source>
        <dbReference type="SAM" id="MobiDB-lite"/>
    </source>
</evidence>
<dbReference type="KEGG" id="stui:GCM10017668_68150"/>
<accession>A0A7G1NR48</accession>
<gene>
    <name evidence="2" type="ORF">GCM10017668_68150</name>
</gene>
<feature type="compositionally biased region" description="Low complexity" evidence="1">
    <location>
        <begin position="13"/>
        <end position="22"/>
    </location>
</feature>
<protein>
    <submittedName>
        <fullName evidence="2">Uncharacterized protein</fullName>
    </submittedName>
</protein>
<reference evidence="2 3" key="1">
    <citation type="journal article" date="2014" name="Int. J. Syst. Evol. Microbiol.">
        <title>Complete genome sequence of Corynebacterium casei LMG S-19264T (=DSM 44701T), isolated from a smear-ripened cheese.</title>
        <authorList>
            <consortium name="US DOE Joint Genome Institute (JGI-PGF)"/>
            <person name="Walter F."/>
            <person name="Albersmeier A."/>
            <person name="Kalinowski J."/>
            <person name="Ruckert C."/>
        </authorList>
    </citation>
    <scope>NUCLEOTIDE SEQUENCE [LARGE SCALE GENOMIC DNA]</scope>
    <source>
        <strain evidence="2 3">JCM 4255</strain>
    </source>
</reference>
<dbReference type="EMBL" id="AP023439">
    <property type="protein sequence ID" value="BCL24972.1"/>
    <property type="molecule type" value="Genomic_DNA"/>
</dbReference>